<dbReference type="PANTHER" id="PTHR33133:SF1">
    <property type="entry name" value="EXPRESSED PROTEIN-RELATED"/>
    <property type="match status" value="1"/>
</dbReference>
<keyword evidence="1" id="KW-0812">Transmembrane</keyword>
<dbReference type="Proteomes" id="UP000216442">
    <property type="component" value="Unassembled WGS sequence"/>
</dbReference>
<gene>
    <name evidence="2" type="ORF">CIT26_30990</name>
</gene>
<evidence type="ECO:0000256" key="1">
    <source>
        <dbReference type="SAM" id="Phobius"/>
    </source>
</evidence>
<feature type="transmembrane region" description="Helical" evidence="1">
    <location>
        <begin position="29"/>
        <end position="51"/>
    </location>
</feature>
<name>A0A271LBG9_9HYPH</name>
<dbReference type="PANTHER" id="PTHR33133">
    <property type="entry name" value="OS08G0107100 PROTEIN-RELATED"/>
    <property type="match status" value="1"/>
</dbReference>
<evidence type="ECO:0000313" key="3">
    <source>
        <dbReference type="Proteomes" id="UP000216442"/>
    </source>
</evidence>
<evidence type="ECO:0008006" key="4">
    <source>
        <dbReference type="Google" id="ProtNLM"/>
    </source>
</evidence>
<proteinExistence type="predicted"/>
<sequence>MVSTTLERPDKFRIGRVFNDSFAVISRNIGLCLGLAVLFSGLPTLVFQLWALSRLAPFTAADPAASFDPSTLGEPNLMVSYSAITIGFGLVSYILSLLLQASLVRATIEDLNGKQPSFGDCVAKAVSFLLPTFAIALLVGLGVVLGLMLLIVPGIMLALRWSVAVPALVQERLGVFGSMARSRDLTKGSRWALFGLFVILIIIVIAIQLALGTATALFGWGVMGAVVDALVTSVTSMVMSIATAVCYVELRQVREGTSVDELAEIFS</sequence>
<dbReference type="EMBL" id="NPKJ01000073">
    <property type="protein sequence ID" value="PAQ05227.1"/>
    <property type="molecule type" value="Genomic_DNA"/>
</dbReference>
<dbReference type="OrthoDB" id="7472950at2"/>
<dbReference type="RefSeq" id="WP_095496121.1">
    <property type="nucleotide sequence ID" value="NZ_NPKJ01000073.1"/>
</dbReference>
<keyword evidence="1" id="KW-1133">Transmembrane helix</keyword>
<feature type="transmembrane region" description="Helical" evidence="1">
    <location>
        <begin position="217"/>
        <end position="248"/>
    </location>
</feature>
<keyword evidence="3" id="KW-1185">Reference proteome</keyword>
<feature type="transmembrane region" description="Helical" evidence="1">
    <location>
        <begin position="78"/>
        <end position="100"/>
    </location>
</feature>
<reference evidence="2 3" key="1">
    <citation type="submission" date="2017-08" db="EMBL/GenBank/DDBJ databases">
        <title>Mesorhizobium wenxinae sp. nov., a novel rhizobial species isolated from root nodules of chickpea (Cicer arietinum L.).</title>
        <authorList>
            <person name="Zhang J."/>
        </authorList>
    </citation>
    <scope>NUCLEOTIDE SEQUENCE [LARGE SCALE GENOMIC DNA]</scope>
    <source>
        <strain evidence="2 3">SDW018</strain>
    </source>
</reference>
<feature type="transmembrane region" description="Helical" evidence="1">
    <location>
        <begin position="121"/>
        <end position="141"/>
    </location>
</feature>
<dbReference type="AlphaFoldDB" id="A0A271LBG9"/>
<accession>A0A271LBG9</accession>
<organism evidence="2 3">
    <name type="scientific">Mesorhizobium temperatum</name>
    <dbReference type="NCBI Taxonomy" id="241416"/>
    <lineage>
        <taxon>Bacteria</taxon>
        <taxon>Pseudomonadati</taxon>
        <taxon>Pseudomonadota</taxon>
        <taxon>Alphaproteobacteria</taxon>
        <taxon>Hyphomicrobiales</taxon>
        <taxon>Phyllobacteriaceae</taxon>
        <taxon>Mesorhizobium</taxon>
    </lineage>
</organism>
<protein>
    <recommendedName>
        <fullName evidence="4">Glycerophosphoryl diester phosphodiesterase membrane domain-containing protein</fullName>
    </recommendedName>
</protein>
<feature type="transmembrane region" description="Helical" evidence="1">
    <location>
        <begin position="147"/>
        <end position="169"/>
    </location>
</feature>
<feature type="transmembrane region" description="Helical" evidence="1">
    <location>
        <begin position="190"/>
        <end position="211"/>
    </location>
</feature>
<evidence type="ECO:0000313" key="2">
    <source>
        <dbReference type="EMBL" id="PAQ05227.1"/>
    </source>
</evidence>
<keyword evidence="1" id="KW-0472">Membrane</keyword>
<comment type="caution">
    <text evidence="2">The sequence shown here is derived from an EMBL/GenBank/DDBJ whole genome shotgun (WGS) entry which is preliminary data.</text>
</comment>